<evidence type="ECO:0000256" key="1">
    <source>
        <dbReference type="ARBA" id="ARBA00022598"/>
    </source>
</evidence>
<dbReference type="PANTHER" id="PTHR43272">
    <property type="entry name" value="LONG-CHAIN-FATTY-ACID--COA LIGASE"/>
    <property type="match status" value="1"/>
</dbReference>
<dbReference type="GO" id="GO:0016020">
    <property type="term" value="C:membrane"/>
    <property type="evidence" value="ECO:0007669"/>
    <property type="project" value="TreeGrafter"/>
</dbReference>
<evidence type="ECO:0000259" key="5">
    <source>
        <dbReference type="Pfam" id="PF00501"/>
    </source>
</evidence>
<dbReference type="KEGG" id="meso:BSQ44_22195"/>
<gene>
    <name evidence="6" type="ORF">BSQ44_22195</name>
</gene>
<comment type="catalytic activity">
    <reaction evidence="4">
        <text>a long-chain fatty acid + ATP + CoA = a long-chain fatty acyl-CoA + AMP + diphosphate</text>
        <dbReference type="Rhea" id="RHEA:15421"/>
        <dbReference type="ChEBI" id="CHEBI:30616"/>
        <dbReference type="ChEBI" id="CHEBI:33019"/>
        <dbReference type="ChEBI" id="CHEBI:57287"/>
        <dbReference type="ChEBI" id="CHEBI:57560"/>
        <dbReference type="ChEBI" id="CHEBI:83139"/>
        <dbReference type="ChEBI" id="CHEBI:456215"/>
        <dbReference type="EC" id="6.2.1.3"/>
    </reaction>
    <physiologicalReaction direction="left-to-right" evidence="4">
        <dbReference type="Rhea" id="RHEA:15422"/>
    </physiologicalReaction>
</comment>
<dbReference type="STRING" id="1670800.BSQ44_22195"/>
<dbReference type="Gene3D" id="3.40.50.12780">
    <property type="entry name" value="N-terminal domain of ligase-like"/>
    <property type="match status" value="2"/>
</dbReference>
<dbReference type="InterPro" id="IPR000873">
    <property type="entry name" value="AMP-dep_synth/lig_dom"/>
</dbReference>
<dbReference type="AlphaFoldDB" id="A0A1L3SWH7"/>
<dbReference type="PANTHER" id="PTHR43272:SF32">
    <property type="entry name" value="AMP-DEPENDENT SYNTHETASE_LIGASE DOMAIN-CONTAINING PROTEIN"/>
    <property type="match status" value="1"/>
</dbReference>
<dbReference type="Pfam" id="PF23562">
    <property type="entry name" value="AMP-binding_C_3"/>
    <property type="match status" value="1"/>
</dbReference>
<dbReference type="PROSITE" id="PS00455">
    <property type="entry name" value="AMP_BINDING"/>
    <property type="match status" value="1"/>
</dbReference>
<evidence type="ECO:0000256" key="2">
    <source>
        <dbReference type="ARBA" id="ARBA00022832"/>
    </source>
</evidence>
<organism evidence="6 7">
    <name type="scientific">Aquibium oceanicum</name>
    <dbReference type="NCBI Taxonomy" id="1670800"/>
    <lineage>
        <taxon>Bacteria</taxon>
        <taxon>Pseudomonadati</taxon>
        <taxon>Pseudomonadota</taxon>
        <taxon>Alphaproteobacteria</taxon>
        <taxon>Hyphomicrobiales</taxon>
        <taxon>Phyllobacteriaceae</taxon>
        <taxon>Aquibium</taxon>
    </lineage>
</organism>
<sequence length="637" mass="71187">MTVAEKLPPMQTVRGHSFNAELESAGPFYFDGCDTLAKLFRQRCRELGSKVAHREKDFGIWLSYTWSDFYEHARLIGLGLVALGLKRGEVVSILSEDNKEWIYTDLAVQSVGGISSGVYTTDSAKQLQYLVNDSDSRFLFLENDEQLDKYLSARDEMPGLAKVIVYDREGLHDFVDDKVIFLDDLYRIGRDFLKANPNRFDEEIARSDPKETAILVYTSGTTGPPKGAMISHENIIVSIIGSVLTLPVDDSDEQLCFLPLCHILERLISVFTPIGLCSTVNFAESPETVFDNVREVSPHVFTAVPRVWEKVYSRVTIMANDAAPLGRWAYRQAIATGMARARALENGDPVPTGTRLAYAFWDFMVLKNLRRMLGFDRLRRGTTGAAPISPDLLKWYQAVGIKVLEGYGMTESSGVISVNLIEENKTGSVGKVVPGGHLRISPEGEIQYKGANVFKGYWNKPEKTAESISEDGWLGTGDVGRLDNEGFLFVTGRLKDIIITAGGKNITPAEIENRLKFSPYVSDAVVIGDKRKFLSCLIMIDQENVEKFAQERRVPFNDFRSLCAAQEVRDLIAGVVAETNAEFARVEQIKDFRLIDVLLTAEDEELTATMKLKRSFVEQKHKKLIDEMYGQPGHAGN</sequence>
<dbReference type="Proteomes" id="UP000182840">
    <property type="component" value="Chromosome"/>
</dbReference>
<evidence type="ECO:0000313" key="6">
    <source>
        <dbReference type="EMBL" id="APH73787.1"/>
    </source>
</evidence>
<keyword evidence="3" id="KW-0443">Lipid metabolism</keyword>
<evidence type="ECO:0000313" key="7">
    <source>
        <dbReference type="Proteomes" id="UP000182840"/>
    </source>
</evidence>
<evidence type="ECO:0000256" key="4">
    <source>
        <dbReference type="ARBA" id="ARBA00024484"/>
    </source>
</evidence>
<proteinExistence type="predicted"/>
<dbReference type="EMBL" id="CP018171">
    <property type="protein sequence ID" value="APH73787.1"/>
    <property type="molecule type" value="Genomic_DNA"/>
</dbReference>
<dbReference type="CDD" id="cd05907">
    <property type="entry name" value="VL_LC_FACS_like"/>
    <property type="match status" value="1"/>
</dbReference>
<protein>
    <submittedName>
        <fullName evidence="6">Long-chain fatty acid--CoA ligase</fullName>
    </submittedName>
</protein>
<dbReference type="InterPro" id="IPR042099">
    <property type="entry name" value="ANL_N_sf"/>
</dbReference>
<dbReference type="Gene3D" id="3.30.300.30">
    <property type="match status" value="1"/>
</dbReference>
<accession>A0A1L3SWH7</accession>
<dbReference type="InterPro" id="IPR045851">
    <property type="entry name" value="AMP-bd_C_sf"/>
</dbReference>
<keyword evidence="2" id="KW-0276">Fatty acid metabolism</keyword>
<dbReference type="GO" id="GO:0004467">
    <property type="term" value="F:long-chain fatty acid-CoA ligase activity"/>
    <property type="evidence" value="ECO:0007669"/>
    <property type="project" value="UniProtKB-EC"/>
</dbReference>
<name>A0A1L3SWH7_9HYPH</name>
<reference evidence="7" key="1">
    <citation type="submission" date="2016-11" db="EMBL/GenBank/DDBJ databases">
        <title>Mesorhizobium oceanicum sp. nov., isolated from deep seawater in South China Sea.</title>
        <authorList>
            <person name="Fu G.-Y."/>
        </authorList>
    </citation>
    <scope>NUCLEOTIDE SEQUENCE [LARGE SCALE GENOMIC DNA]</scope>
    <source>
        <strain evidence="7">B7</strain>
    </source>
</reference>
<evidence type="ECO:0000256" key="3">
    <source>
        <dbReference type="ARBA" id="ARBA00023098"/>
    </source>
</evidence>
<keyword evidence="7" id="KW-1185">Reference proteome</keyword>
<keyword evidence="1 6" id="KW-0436">Ligase</keyword>
<dbReference type="SUPFAM" id="SSF56801">
    <property type="entry name" value="Acetyl-CoA synthetase-like"/>
    <property type="match status" value="1"/>
</dbReference>
<dbReference type="Pfam" id="PF00501">
    <property type="entry name" value="AMP-binding"/>
    <property type="match status" value="1"/>
</dbReference>
<feature type="domain" description="AMP-dependent synthetase/ligase" evidence="5">
    <location>
        <begin position="41"/>
        <end position="458"/>
    </location>
</feature>
<dbReference type="InterPro" id="IPR020845">
    <property type="entry name" value="AMP-binding_CS"/>
</dbReference>